<comment type="caution">
    <text evidence="1">The sequence shown here is derived from an EMBL/GenBank/DDBJ whole genome shotgun (WGS) entry which is preliminary data.</text>
</comment>
<name>A0ABX2C3L9_9BURK</name>
<proteinExistence type="predicted"/>
<dbReference type="EMBL" id="WOEY01000166">
    <property type="protein sequence ID" value="NPT47616.1"/>
    <property type="molecule type" value="Genomic_DNA"/>
</dbReference>
<evidence type="ECO:0000313" key="1">
    <source>
        <dbReference type="EMBL" id="NPT47616.1"/>
    </source>
</evidence>
<keyword evidence="2" id="KW-1185">Reference proteome</keyword>
<evidence type="ECO:0000313" key="2">
    <source>
        <dbReference type="Proteomes" id="UP000652198"/>
    </source>
</evidence>
<accession>A0ABX2C3L9</accession>
<protein>
    <recommendedName>
        <fullName evidence="3">Transposase</fullName>
    </recommendedName>
</protein>
<organism evidence="1 2">
    <name type="scientific">Paraburkholderia solitsugae</name>
    <dbReference type="NCBI Taxonomy" id="2675748"/>
    <lineage>
        <taxon>Bacteria</taxon>
        <taxon>Pseudomonadati</taxon>
        <taxon>Pseudomonadota</taxon>
        <taxon>Betaproteobacteria</taxon>
        <taxon>Burkholderiales</taxon>
        <taxon>Burkholderiaceae</taxon>
        <taxon>Paraburkholderia</taxon>
    </lineage>
</organism>
<dbReference type="RefSeq" id="WP_172318173.1">
    <property type="nucleotide sequence ID" value="NZ_WOEY01000166.1"/>
</dbReference>
<evidence type="ECO:0008006" key="3">
    <source>
        <dbReference type="Google" id="ProtNLM"/>
    </source>
</evidence>
<dbReference type="Proteomes" id="UP000652198">
    <property type="component" value="Unassembled WGS sequence"/>
</dbReference>
<gene>
    <name evidence="1" type="ORF">GNZ12_41275</name>
</gene>
<sequence length="78" mass="8761">MNNAAFNDTLAALREALGEEGVRMGAEIGERSMTDWTKHAATWPPPRGWKRSTIGRAMTAEQRAIFEQRIYKDEAPPT</sequence>
<reference evidence="1 2" key="1">
    <citation type="submission" date="2019-11" db="EMBL/GenBank/DDBJ databases">
        <title>Metabolism of dissolved organic matter in forest soils.</title>
        <authorList>
            <person name="Cyle K.T."/>
            <person name="Wilhelm R.C."/>
            <person name="Martinez C.E."/>
        </authorList>
    </citation>
    <scope>NUCLEOTIDE SEQUENCE [LARGE SCALE GENOMIC DNA]</scope>
    <source>
        <strain evidence="1 2">1N</strain>
    </source>
</reference>